<feature type="region of interest" description="Disordered" evidence="1">
    <location>
        <begin position="30"/>
        <end position="56"/>
    </location>
</feature>
<keyword evidence="2" id="KW-0732">Signal</keyword>
<feature type="chain" id="PRO_5042882944" evidence="2">
    <location>
        <begin position="27"/>
        <end position="169"/>
    </location>
</feature>
<keyword evidence="4" id="KW-1185">Reference proteome</keyword>
<feature type="signal peptide" evidence="2">
    <location>
        <begin position="1"/>
        <end position="26"/>
    </location>
</feature>
<evidence type="ECO:0000313" key="3">
    <source>
        <dbReference type="EMBL" id="WVZ12189.1"/>
    </source>
</evidence>
<dbReference type="EMBL" id="CP144696">
    <property type="protein sequence ID" value="WVZ12189.1"/>
    <property type="molecule type" value="Genomic_DNA"/>
</dbReference>
<feature type="compositionally biased region" description="Basic and acidic residues" evidence="1">
    <location>
        <begin position="101"/>
        <end position="129"/>
    </location>
</feature>
<feature type="region of interest" description="Disordered" evidence="1">
    <location>
        <begin position="97"/>
        <end position="169"/>
    </location>
</feature>
<evidence type="ECO:0000256" key="1">
    <source>
        <dbReference type="SAM" id="MobiDB-lite"/>
    </source>
</evidence>
<dbReference type="Proteomes" id="UP001374535">
    <property type="component" value="Chromosome 5"/>
</dbReference>
<protein>
    <submittedName>
        <fullName evidence="3">Uncharacterized protein</fullName>
    </submittedName>
</protein>
<accession>A0AAQ3RY42</accession>
<dbReference type="AlphaFoldDB" id="A0AAQ3RY42"/>
<name>A0AAQ3RY42_VIGMU</name>
<reference evidence="3 4" key="1">
    <citation type="journal article" date="2023" name="Life. Sci Alliance">
        <title>Evolutionary insights into 3D genome organization and epigenetic landscape of Vigna mungo.</title>
        <authorList>
            <person name="Junaid A."/>
            <person name="Singh B."/>
            <person name="Bhatia S."/>
        </authorList>
    </citation>
    <scope>NUCLEOTIDE SEQUENCE [LARGE SCALE GENOMIC DNA]</scope>
    <source>
        <strain evidence="3">Urdbean</strain>
    </source>
</reference>
<feature type="compositionally biased region" description="Basic and acidic residues" evidence="1">
    <location>
        <begin position="157"/>
        <end position="169"/>
    </location>
</feature>
<sequence>MRHHHYFHWLKAFTTFSFLFFSSAAAVKTLTPQQPQRKHQRTKSPSNPFITDKQPQEKKKNLLFTIQLQTTLILQQTHSVPYRDKVQPNPPHALIRKQKRGAMEEEWRREEGLEMVDEKNIPDQQEQHHQWRMNINNTSDEDDGGSGALGSGDDEEARTSGDNEERSKP</sequence>
<proteinExistence type="predicted"/>
<gene>
    <name evidence="3" type="ORF">V8G54_016719</name>
</gene>
<evidence type="ECO:0000313" key="4">
    <source>
        <dbReference type="Proteomes" id="UP001374535"/>
    </source>
</evidence>
<organism evidence="3 4">
    <name type="scientific">Vigna mungo</name>
    <name type="common">Black gram</name>
    <name type="synonym">Phaseolus mungo</name>
    <dbReference type="NCBI Taxonomy" id="3915"/>
    <lineage>
        <taxon>Eukaryota</taxon>
        <taxon>Viridiplantae</taxon>
        <taxon>Streptophyta</taxon>
        <taxon>Embryophyta</taxon>
        <taxon>Tracheophyta</taxon>
        <taxon>Spermatophyta</taxon>
        <taxon>Magnoliopsida</taxon>
        <taxon>eudicotyledons</taxon>
        <taxon>Gunneridae</taxon>
        <taxon>Pentapetalae</taxon>
        <taxon>rosids</taxon>
        <taxon>fabids</taxon>
        <taxon>Fabales</taxon>
        <taxon>Fabaceae</taxon>
        <taxon>Papilionoideae</taxon>
        <taxon>50 kb inversion clade</taxon>
        <taxon>NPAAA clade</taxon>
        <taxon>indigoferoid/millettioid clade</taxon>
        <taxon>Phaseoleae</taxon>
        <taxon>Vigna</taxon>
    </lineage>
</organism>
<evidence type="ECO:0000256" key="2">
    <source>
        <dbReference type="SAM" id="SignalP"/>
    </source>
</evidence>